<dbReference type="GO" id="GO:0003924">
    <property type="term" value="F:GTPase activity"/>
    <property type="evidence" value="ECO:0007669"/>
    <property type="project" value="UniProtKB-UniRule"/>
</dbReference>
<comment type="similarity">
    <text evidence="1 6 7 8">Belongs to the TRAFAC class TrmE-Era-EngA-EngB-Septin-like GTPase superfamily. Era GTPase family.</text>
</comment>
<dbReference type="GO" id="GO:0005525">
    <property type="term" value="F:GTP binding"/>
    <property type="evidence" value="ECO:0007669"/>
    <property type="project" value="UniProtKB-UniRule"/>
</dbReference>
<comment type="function">
    <text evidence="6">An essential GTPase that binds both GDP and GTP, with rapid nucleotide exchange. Plays a role in 16S rRNA processing and 30S ribosomal subunit biogenesis and possibly also in cell cycle regulation and energy metabolism.</text>
</comment>
<keyword evidence="6" id="KW-0699">rRNA-binding</keyword>
<dbReference type="PRINTS" id="PR00326">
    <property type="entry name" value="GTP1OBG"/>
</dbReference>
<dbReference type="InterPro" id="IPR027417">
    <property type="entry name" value="P-loop_NTPase"/>
</dbReference>
<evidence type="ECO:0000256" key="3">
    <source>
        <dbReference type="ARBA" id="ARBA00022741"/>
    </source>
</evidence>
<feature type="domain" description="Era-type G" evidence="10">
    <location>
        <begin position="20"/>
        <end position="187"/>
    </location>
</feature>
<evidence type="ECO:0000313" key="12">
    <source>
        <dbReference type="Proteomes" id="UP000318661"/>
    </source>
</evidence>
<dbReference type="AlphaFoldDB" id="A0A537L9H9"/>
<proteinExistence type="inferred from homology"/>
<dbReference type="Gene3D" id="3.30.300.20">
    <property type="match status" value="1"/>
</dbReference>
<comment type="subunit">
    <text evidence="6">Monomer.</text>
</comment>
<organism evidence="11 12">
    <name type="scientific">Candidatus Segetimicrobium genomatis</name>
    <dbReference type="NCBI Taxonomy" id="2569760"/>
    <lineage>
        <taxon>Bacteria</taxon>
        <taxon>Bacillati</taxon>
        <taxon>Candidatus Sysuimicrobiota</taxon>
        <taxon>Candidatus Sysuimicrobiia</taxon>
        <taxon>Candidatus Sysuimicrobiales</taxon>
        <taxon>Candidatus Segetimicrobiaceae</taxon>
        <taxon>Candidatus Segetimicrobium</taxon>
    </lineage>
</organism>
<keyword evidence="3 6" id="KW-0547">Nucleotide-binding</keyword>
<dbReference type="Pfam" id="PF01926">
    <property type="entry name" value="MMR_HSR1"/>
    <property type="match status" value="1"/>
</dbReference>
<comment type="caution">
    <text evidence="11">The sequence shown here is derived from an EMBL/GenBank/DDBJ whole genome shotgun (WGS) entry which is preliminary data.</text>
</comment>
<dbReference type="InterPro" id="IPR015946">
    <property type="entry name" value="KH_dom-like_a/b"/>
</dbReference>
<dbReference type="SUPFAM" id="SSF52540">
    <property type="entry name" value="P-loop containing nucleoside triphosphate hydrolases"/>
    <property type="match status" value="1"/>
</dbReference>
<evidence type="ECO:0000259" key="9">
    <source>
        <dbReference type="PROSITE" id="PS50823"/>
    </source>
</evidence>
<dbReference type="PROSITE" id="PS50823">
    <property type="entry name" value="KH_TYPE_2"/>
    <property type="match status" value="1"/>
</dbReference>
<dbReference type="PROSITE" id="PS51713">
    <property type="entry name" value="G_ERA"/>
    <property type="match status" value="1"/>
</dbReference>
<dbReference type="Gene3D" id="3.40.50.300">
    <property type="entry name" value="P-loop containing nucleotide triphosphate hydrolases"/>
    <property type="match status" value="1"/>
</dbReference>
<dbReference type="PANTHER" id="PTHR42698:SF1">
    <property type="entry name" value="GTPASE ERA, MITOCHONDRIAL"/>
    <property type="match status" value="1"/>
</dbReference>
<dbReference type="HAMAP" id="MF_00367">
    <property type="entry name" value="GTPase_Era"/>
    <property type="match status" value="1"/>
</dbReference>
<feature type="region of interest" description="G2" evidence="7">
    <location>
        <begin position="54"/>
        <end position="58"/>
    </location>
</feature>
<evidence type="ECO:0000256" key="1">
    <source>
        <dbReference type="ARBA" id="ARBA00007921"/>
    </source>
</evidence>
<feature type="binding site" evidence="6">
    <location>
        <begin position="137"/>
        <end position="140"/>
    </location>
    <ligand>
        <name>GTP</name>
        <dbReference type="ChEBI" id="CHEBI:37565"/>
    </ligand>
</feature>
<dbReference type="CDD" id="cd22534">
    <property type="entry name" value="KH-II_Era"/>
    <property type="match status" value="1"/>
</dbReference>
<feature type="region of interest" description="G4" evidence="7">
    <location>
        <begin position="137"/>
        <end position="140"/>
    </location>
</feature>
<comment type="subcellular location">
    <subcellularLocation>
        <location evidence="6">Cytoplasm</location>
    </subcellularLocation>
    <subcellularLocation>
        <location evidence="6">Cell membrane</location>
        <topology evidence="6">Peripheral membrane protein</topology>
    </subcellularLocation>
</comment>
<dbReference type="NCBIfam" id="TIGR00231">
    <property type="entry name" value="small_GTP"/>
    <property type="match status" value="1"/>
</dbReference>
<dbReference type="CDD" id="cd04163">
    <property type="entry name" value="Era"/>
    <property type="match status" value="1"/>
</dbReference>
<keyword evidence="5 6" id="KW-0342">GTP-binding</keyword>
<evidence type="ECO:0000259" key="10">
    <source>
        <dbReference type="PROSITE" id="PS51713"/>
    </source>
</evidence>
<dbReference type="NCBIfam" id="NF000908">
    <property type="entry name" value="PRK00089.1"/>
    <property type="match status" value="1"/>
</dbReference>
<dbReference type="InterPro" id="IPR009019">
    <property type="entry name" value="KH_sf_prok-type"/>
</dbReference>
<keyword evidence="6" id="KW-0472">Membrane</keyword>
<dbReference type="GO" id="GO:0005829">
    <property type="term" value="C:cytosol"/>
    <property type="evidence" value="ECO:0007669"/>
    <property type="project" value="TreeGrafter"/>
</dbReference>
<evidence type="ECO:0000256" key="4">
    <source>
        <dbReference type="ARBA" id="ARBA00022884"/>
    </source>
</evidence>
<feature type="region of interest" description="G1" evidence="7">
    <location>
        <begin position="28"/>
        <end position="35"/>
    </location>
</feature>
<dbReference type="GO" id="GO:0000028">
    <property type="term" value="P:ribosomal small subunit assembly"/>
    <property type="evidence" value="ECO:0007669"/>
    <property type="project" value="TreeGrafter"/>
</dbReference>
<dbReference type="GO" id="GO:0070181">
    <property type="term" value="F:small ribosomal subunit rRNA binding"/>
    <property type="evidence" value="ECO:0007669"/>
    <property type="project" value="UniProtKB-UniRule"/>
</dbReference>
<dbReference type="InterPro" id="IPR005225">
    <property type="entry name" value="Small_GTP-bd"/>
</dbReference>
<dbReference type="InterPro" id="IPR005662">
    <property type="entry name" value="GTPase_Era-like"/>
</dbReference>
<dbReference type="GO" id="GO:0005886">
    <property type="term" value="C:plasma membrane"/>
    <property type="evidence" value="ECO:0007669"/>
    <property type="project" value="UniProtKB-SubCell"/>
</dbReference>
<accession>A0A537L9H9</accession>
<evidence type="ECO:0000313" key="11">
    <source>
        <dbReference type="EMBL" id="TMJ04640.1"/>
    </source>
</evidence>
<keyword evidence="6" id="KW-0963">Cytoplasm</keyword>
<dbReference type="EMBL" id="VBAJ01000263">
    <property type="protein sequence ID" value="TMJ04640.1"/>
    <property type="molecule type" value="Genomic_DNA"/>
</dbReference>
<dbReference type="SUPFAM" id="SSF54814">
    <property type="entry name" value="Prokaryotic type KH domain (KH-domain type II)"/>
    <property type="match status" value="1"/>
</dbReference>
<dbReference type="Pfam" id="PF07650">
    <property type="entry name" value="KH_2"/>
    <property type="match status" value="1"/>
</dbReference>
<evidence type="ECO:0000256" key="8">
    <source>
        <dbReference type="RuleBase" id="RU003761"/>
    </source>
</evidence>
<evidence type="ECO:0000256" key="2">
    <source>
        <dbReference type="ARBA" id="ARBA00020484"/>
    </source>
</evidence>
<keyword evidence="6" id="KW-1003">Cell membrane</keyword>
<dbReference type="GO" id="GO:0043024">
    <property type="term" value="F:ribosomal small subunit binding"/>
    <property type="evidence" value="ECO:0007669"/>
    <property type="project" value="TreeGrafter"/>
</dbReference>
<dbReference type="NCBIfam" id="TIGR00436">
    <property type="entry name" value="era"/>
    <property type="match status" value="1"/>
</dbReference>
<dbReference type="InterPro" id="IPR030388">
    <property type="entry name" value="G_ERA_dom"/>
</dbReference>
<feature type="region of interest" description="G3" evidence="7">
    <location>
        <begin position="75"/>
        <end position="78"/>
    </location>
</feature>
<dbReference type="InterPro" id="IPR004044">
    <property type="entry name" value="KH_dom_type_2"/>
</dbReference>
<sequence>MSEAKDRVPPFPSSPVPGFRSGFAVLIGRPGVGKSTLLNRLVGQKVAITAAVPQITRTRLSGILTLPYTQIVFVDTPGLHRPRHRLGEWMVEQSVRALRDADVVLLVLDAGDGVTPEDRAAIARLGGVRAPALAVLNKIDRLPPGEMVARLAAVGGLHAFAGVVPVSGLTGANLDGLVQAIAGLLPEGPQYFPPEMVTDQPEQALVRELIREAAIKSTREELPYGIAVEIEEFTRREGKDLLYIRAILHVERDAHKKMLIGKDGRMLRAIGQRARGDIETLLHSRIYLDLWVKTSKGWREREELIKTFYPE</sequence>
<reference evidence="11 12" key="1">
    <citation type="journal article" date="2019" name="Nat. Microbiol.">
        <title>Mediterranean grassland soil C-N compound turnover is dependent on rainfall and depth, and is mediated by genomically divergent microorganisms.</title>
        <authorList>
            <person name="Diamond S."/>
            <person name="Andeer P.F."/>
            <person name="Li Z."/>
            <person name="Crits-Christoph A."/>
            <person name="Burstein D."/>
            <person name="Anantharaman K."/>
            <person name="Lane K.R."/>
            <person name="Thomas B.C."/>
            <person name="Pan C."/>
            <person name="Northen T.R."/>
            <person name="Banfield J.F."/>
        </authorList>
    </citation>
    <scope>NUCLEOTIDE SEQUENCE [LARGE SCALE GENOMIC DNA]</scope>
    <source>
        <strain evidence="11">NP_2</strain>
    </source>
</reference>
<gene>
    <name evidence="6" type="primary">era</name>
    <name evidence="11" type="ORF">E6G99_10350</name>
</gene>
<protein>
    <recommendedName>
        <fullName evidence="2 6">GTPase Era</fullName>
    </recommendedName>
</protein>
<evidence type="ECO:0000256" key="7">
    <source>
        <dbReference type="PROSITE-ProRule" id="PRU01050"/>
    </source>
</evidence>
<keyword evidence="4 6" id="KW-0694">RNA-binding</keyword>
<keyword evidence="6" id="KW-0690">Ribosome biogenesis</keyword>
<evidence type="ECO:0000256" key="5">
    <source>
        <dbReference type="ARBA" id="ARBA00023134"/>
    </source>
</evidence>
<name>A0A537L9H9_9BACT</name>
<feature type="domain" description="KH type-2" evidence="9">
    <location>
        <begin position="206"/>
        <end position="296"/>
    </location>
</feature>
<feature type="binding site" evidence="6">
    <location>
        <begin position="75"/>
        <end position="79"/>
    </location>
    <ligand>
        <name>GTP</name>
        <dbReference type="ChEBI" id="CHEBI:37565"/>
    </ligand>
</feature>
<feature type="region of interest" description="G5" evidence="7">
    <location>
        <begin position="166"/>
        <end position="168"/>
    </location>
</feature>
<evidence type="ECO:0000256" key="6">
    <source>
        <dbReference type="HAMAP-Rule" id="MF_00367"/>
    </source>
</evidence>
<dbReference type="InterPro" id="IPR006073">
    <property type="entry name" value="GTP-bd"/>
</dbReference>
<feature type="binding site" evidence="6">
    <location>
        <begin position="28"/>
        <end position="35"/>
    </location>
    <ligand>
        <name>GTP</name>
        <dbReference type="ChEBI" id="CHEBI:37565"/>
    </ligand>
</feature>
<dbReference type="PANTHER" id="PTHR42698">
    <property type="entry name" value="GTPASE ERA"/>
    <property type="match status" value="1"/>
</dbReference>
<dbReference type="Proteomes" id="UP000318661">
    <property type="component" value="Unassembled WGS sequence"/>
</dbReference>